<feature type="non-terminal residue" evidence="2">
    <location>
        <position position="1"/>
    </location>
</feature>
<evidence type="ECO:0008006" key="4">
    <source>
        <dbReference type="Google" id="ProtNLM"/>
    </source>
</evidence>
<dbReference type="AlphaFoldDB" id="A0ABD0QPH4"/>
<reference evidence="2 3" key="1">
    <citation type="submission" date="2024-05" db="EMBL/GenBank/DDBJ databases">
        <title>Genome sequencing and assembly of Indian major carp, Cirrhinus mrigala (Hamilton, 1822).</title>
        <authorList>
            <person name="Mohindra V."/>
            <person name="Chowdhury L.M."/>
            <person name="Lal K."/>
            <person name="Jena J.K."/>
        </authorList>
    </citation>
    <scope>NUCLEOTIDE SEQUENCE [LARGE SCALE GENOMIC DNA]</scope>
    <source>
        <strain evidence="2">CM1030</strain>
        <tissue evidence="2">Blood</tissue>
    </source>
</reference>
<dbReference type="Gene3D" id="3.20.20.80">
    <property type="entry name" value="Glycosidases"/>
    <property type="match status" value="1"/>
</dbReference>
<dbReference type="PANTHER" id="PTHR10353:SF291">
    <property type="entry name" value="CYTOSOLIC BETA-GLUCOSIDASE"/>
    <property type="match status" value="1"/>
</dbReference>
<evidence type="ECO:0000313" key="3">
    <source>
        <dbReference type="Proteomes" id="UP001529510"/>
    </source>
</evidence>
<evidence type="ECO:0000313" key="2">
    <source>
        <dbReference type="EMBL" id="KAL0187752.1"/>
    </source>
</evidence>
<dbReference type="EMBL" id="JAMKFB020000007">
    <property type="protein sequence ID" value="KAL0187752.1"/>
    <property type="molecule type" value="Genomic_DNA"/>
</dbReference>
<comment type="similarity">
    <text evidence="1">Belongs to the glycosyl hydrolase 1 family.</text>
</comment>
<name>A0ABD0QPH4_CIRMR</name>
<dbReference type="InterPro" id="IPR017853">
    <property type="entry name" value="GH"/>
</dbReference>
<accession>A0ABD0QPH4</accession>
<dbReference type="Proteomes" id="UP001529510">
    <property type="component" value="Unassembled WGS sequence"/>
</dbReference>
<dbReference type="Pfam" id="PF00232">
    <property type="entry name" value="Glyco_hydro_1"/>
    <property type="match status" value="1"/>
</dbReference>
<dbReference type="InterPro" id="IPR001360">
    <property type="entry name" value="Glyco_hydro_1"/>
</dbReference>
<dbReference type="PANTHER" id="PTHR10353">
    <property type="entry name" value="GLYCOSYL HYDROLASE"/>
    <property type="match status" value="1"/>
</dbReference>
<organism evidence="2 3">
    <name type="scientific">Cirrhinus mrigala</name>
    <name type="common">Mrigala</name>
    <dbReference type="NCBI Taxonomy" id="683832"/>
    <lineage>
        <taxon>Eukaryota</taxon>
        <taxon>Metazoa</taxon>
        <taxon>Chordata</taxon>
        <taxon>Craniata</taxon>
        <taxon>Vertebrata</taxon>
        <taxon>Euteleostomi</taxon>
        <taxon>Actinopterygii</taxon>
        <taxon>Neopterygii</taxon>
        <taxon>Teleostei</taxon>
        <taxon>Ostariophysi</taxon>
        <taxon>Cypriniformes</taxon>
        <taxon>Cyprinidae</taxon>
        <taxon>Labeoninae</taxon>
        <taxon>Labeonini</taxon>
        <taxon>Cirrhinus</taxon>
    </lineage>
</organism>
<evidence type="ECO:0000256" key="1">
    <source>
        <dbReference type="RuleBase" id="RU003690"/>
    </source>
</evidence>
<dbReference type="SUPFAM" id="SSF51445">
    <property type="entry name" value="(Trans)glycosidases"/>
    <property type="match status" value="1"/>
</dbReference>
<protein>
    <recommendedName>
        <fullName evidence="4">Beta-glucosidase</fullName>
    </recommendedName>
</protein>
<dbReference type="PRINTS" id="PR00131">
    <property type="entry name" value="GLHYDRLASE1"/>
</dbReference>
<feature type="non-terminal residue" evidence="2">
    <location>
        <position position="51"/>
    </location>
</feature>
<gene>
    <name evidence="2" type="ORF">M9458_014851</name>
</gene>
<sequence length="51" mass="6078">ISQDRVNVKGYFAWSLLDNFEWSDGYSVRFGLFHVDFCTPELKRTIYRSGR</sequence>
<keyword evidence="3" id="KW-1185">Reference proteome</keyword>
<comment type="caution">
    <text evidence="2">The sequence shown here is derived from an EMBL/GenBank/DDBJ whole genome shotgun (WGS) entry which is preliminary data.</text>
</comment>
<proteinExistence type="inferred from homology"/>